<evidence type="ECO:0000256" key="2">
    <source>
        <dbReference type="ARBA" id="ARBA00022737"/>
    </source>
</evidence>
<dbReference type="Proteomes" id="UP000244005">
    <property type="component" value="Unassembled WGS sequence"/>
</dbReference>
<dbReference type="InterPro" id="IPR032675">
    <property type="entry name" value="LRR_dom_sf"/>
</dbReference>
<dbReference type="SUPFAM" id="SSF53474">
    <property type="entry name" value="alpha/beta-Hydrolases"/>
    <property type="match status" value="1"/>
</dbReference>
<name>A0A2R6WXY6_MARPO</name>
<dbReference type="Gene3D" id="3.80.10.10">
    <property type="entry name" value="Ribonuclease Inhibitor"/>
    <property type="match status" value="2"/>
</dbReference>
<keyword evidence="2" id="KW-0677">Repeat</keyword>
<proteinExistence type="predicted"/>
<keyword evidence="6" id="KW-1185">Reference proteome</keyword>
<feature type="domain" description="NB-ARC" evidence="3">
    <location>
        <begin position="327"/>
        <end position="480"/>
    </location>
</feature>
<sequence>MSLPPACSATSTSRLSDSVYELYNPGVESVLDVVFFHGLQSSHTSVPHLSTWISSGSHKEVWPQTWIPQEFPGARILSVEYDASISTSAENGRLDLYLTAESLMHNLIIAKVGQHPWRPVILVGHSYGGLVIKQLCLHAQSSGSLHRSDKQIAHFLNSVRGIFFYGTPHHGISSFFTPNGTKLKEASPLLHYVKLLCAESGRLHENFDALRLSYKWSVAGVGESRPTTFMLDADSQNAVANSSEMIVVEEASARYGDFTVELEDHISLCQPKSRTSNTYIRLTSFLQRLQSNKVNRRRLPDNLQTVPKMAMSLHSDLLVEVQNIIRTGPAAVALCGMGGIGKTTLAKLVFNELCAEYEYTCFVPSCTNMKNTKEIEDKIYSSIYHLGKQLTQGVEKWKPTDLRQQTLLLVLDDIDNGSHVALLEDIASKNDCANSRYIVTSRDRDILSSLNSLDSYVFDVKLLNPKSSTELFKSYAFPNPTEPSPSLEDWVHKIVAKCDGLPLTLEVIGKYLKKKVSESIWMQCLHALDEAENIMRLDDQLWAKLRVSYDRLGSQEKNIFLDAASFFSNSTWKLREAKACWRVLYGLEDLRWQTLVDLSLVYNVTEEKSIQMHEQLRSLGNRLASGWGTGGRCRTWTSKNFPSRFNSSNYNERIAEGQFYSNDPGSSSTGMATHIEEVIALRLEHSWLLDTREDLANIWRDIGQMKKLQYLDSEVSMRDEVGGKLPKNVILLRLRGEVNILHDLVDRGLARSLAVLDLRAPLTCLPTTVSDFQNLEVIKFEGCLFVGLPEAFGQLSRLRHLTFTLCRLLRSFPEAFGGLSRLRSLKLHRCWYLEALPDSFGNLSQLQSLVIHGTKISELPESFVNLSQLQSLVIHGVQISPLRQLPESFGDLARLQDLRLIGMNSLKALPDSFGNLSQLQSLEIHGSKISELPESFGNLSQLQSLEIRETKISELPESFGNLSQLQSLVIDGVKISELPKSFGRLASLRVLELYCMRLQALPDTFGQLSQLSHLTMQDCDIIQKFPESFGNLANLSRLDIMECPFLNYFGVPKSTEVYIRGRRMI</sequence>
<dbReference type="InterPro" id="IPR042197">
    <property type="entry name" value="Apaf_helical"/>
</dbReference>
<gene>
    <name evidence="5" type="ORF">MARPO_0049s0015</name>
</gene>
<evidence type="ECO:0000256" key="1">
    <source>
        <dbReference type="ARBA" id="ARBA00022614"/>
    </source>
</evidence>
<protein>
    <submittedName>
        <fullName evidence="5">Uncharacterized protein</fullName>
    </submittedName>
</protein>
<dbReference type="InterPro" id="IPR029058">
    <property type="entry name" value="AB_hydrolase_fold"/>
</dbReference>
<dbReference type="SMART" id="SM00369">
    <property type="entry name" value="LRR_TYP"/>
    <property type="match status" value="6"/>
</dbReference>
<dbReference type="InterPro" id="IPR003591">
    <property type="entry name" value="Leu-rich_rpt_typical-subtyp"/>
</dbReference>
<dbReference type="PANTHER" id="PTHR36766:SF69">
    <property type="entry name" value="DISEASE RESISTANCE PROTEIN RGA2-LIKE"/>
    <property type="match status" value="1"/>
</dbReference>
<accession>A0A2R6WXY6</accession>
<dbReference type="Gene3D" id="3.40.50.1820">
    <property type="entry name" value="alpha/beta hydrolase"/>
    <property type="match status" value="1"/>
</dbReference>
<feature type="domain" description="Disease resistance R13L4/SHOC-2-like LRR" evidence="4">
    <location>
        <begin position="969"/>
        <end position="1042"/>
    </location>
</feature>
<dbReference type="AlphaFoldDB" id="A0A2R6WXY6"/>
<dbReference type="OMA" id="RCKCHFK"/>
<feature type="domain" description="Disease resistance R13L4/SHOC-2-like LRR" evidence="4">
    <location>
        <begin position="816"/>
        <end position="924"/>
    </location>
</feature>
<evidence type="ECO:0000313" key="5">
    <source>
        <dbReference type="EMBL" id="PTQ38716.1"/>
    </source>
</evidence>
<dbReference type="PRINTS" id="PR00364">
    <property type="entry name" value="DISEASERSIST"/>
</dbReference>
<dbReference type="Gene3D" id="1.10.8.430">
    <property type="entry name" value="Helical domain of apoptotic protease-activating factors"/>
    <property type="match status" value="1"/>
</dbReference>
<reference evidence="6" key="1">
    <citation type="journal article" date="2017" name="Cell">
        <title>Insights into land plant evolution garnered from the Marchantia polymorpha genome.</title>
        <authorList>
            <person name="Bowman J.L."/>
            <person name="Kohchi T."/>
            <person name="Yamato K.T."/>
            <person name="Jenkins J."/>
            <person name="Shu S."/>
            <person name="Ishizaki K."/>
            <person name="Yamaoka S."/>
            <person name="Nishihama R."/>
            <person name="Nakamura Y."/>
            <person name="Berger F."/>
            <person name="Adam C."/>
            <person name="Aki S.S."/>
            <person name="Althoff F."/>
            <person name="Araki T."/>
            <person name="Arteaga-Vazquez M.A."/>
            <person name="Balasubrmanian S."/>
            <person name="Barry K."/>
            <person name="Bauer D."/>
            <person name="Boehm C.R."/>
            <person name="Briginshaw L."/>
            <person name="Caballero-Perez J."/>
            <person name="Catarino B."/>
            <person name="Chen F."/>
            <person name="Chiyoda S."/>
            <person name="Chovatia M."/>
            <person name="Davies K.M."/>
            <person name="Delmans M."/>
            <person name="Demura T."/>
            <person name="Dierschke T."/>
            <person name="Dolan L."/>
            <person name="Dorantes-Acosta A.E."/>
            <person name="Eklund D.M."/>
            <person name="Florent S.N."/>
            <person name="Flores-Sandoval E."/>
            <person name="Fujiyama A."/>
            <person name="Fukuzawa H."/>
            <person name="Galik B."/>
            <person name="Grimanelli D."/>
            <person name="Grimwood J."/>
            <person name="Grossniklaus U."/>
            <person name="Hamada T."/>
            <person name="Haseloff J."/>
            <person name="Hetherington A.J."/>
            <person name="Higo A."/>
            <person name="Hirakawa Y."/>
            <person name="Hundley H.N."/>
            <person name="Ikeda Y."/>
            <person name="Inoue K."/>
            <person name="Inoue S.I."/>
            <person name="Ishida S."/>
            <person name="Jia Q."/>
            <person name="Kakita M."/>
            <person name="Kanazawa T."/>
            <person name="Kawai Y."/>
            <person name="Kawashima T."/>
            <person name="Kennedy M."/>
            <person name="Kinose K."/>
            <person name="Kinoshita T."/>
            <person name="Kohara Y."/>
            <person name="Koide E."/>
            <person name="Komatsu K."/>
            <person name="Kopischke S."/>
            <person name="Kubo M."/>
            <person name="Kyozuka J."/>
            <person name="Lagercrantz U."/>
            <person name="Lin S.S."/>
            <person name="Lindquist E."/>
            <person name="Lipzen A.M."/>
            <person name="Lu C.W."/>
            <person name="De Luna E."/>
            <person name="Martienssen R.A."/>
            <person name="Minamino N."/>
            <person name="Mizutani M."/>
            <person name="Mizutani M."/>
            <person name="Mochizuki N."/>
            <person name="Monte I."/>
            <person name="Mosher R."/>
            <person name="Nagasaki H."/>
            <person name="Nakagami H."/>
            <person name="Naramoto S."/>
            <person name="Nishitani K."/>
            <person name="Ohtani M."/>
            <person name="Okamoto T."/>
            <person name="Okumura M."/>
            <person name="Phillips J."/>
            <person name="Pollak B."/>
            <person name="Reinders A."/>
            <person name="Rovekamp M."/>
            <person name="Sano R."/>
            <person name="Sawa S."/>
            <person name="Schmid M.W."/>
            <person name="Shirakawa M."/>
            <person name="Solano R."/>
            <person name="Spunde A."/>
            <person name="Suetsugu N."/>
            <person name="Sugano S."/>
            <person name="Sugiyama A."/>
            <person name="Sun R."/>
            <person name="Suzuki Y."/>
            <person name="Takenaka M."/>
            <person name="Takezawa D."/>
            <person name="Tomogane H."/>
            <person name="Tsuzuki M."/>
            <person name="Ueda T."/>
            <person name="Umeda M."/>
            <person name="Ward J.M."/>
            <person name="Watanabe Y."/>
            <person name="Yazaki K."/>
            <person name="Yokoyama R."/>
            <person name="Yoshitake Y."/>
            <person name="Yotsui I."/>
            <person name="Zachgo S."/>
            <person name="Schmutz J."/>
        </authorList>
    </citation>
    <scope>NUCLEOTIDE SEQUENCE [LARGE SCALE GENOMIC DNA]</scope>
    <source>
        <strain evidence="6">Tak-1</strain>
    </source>
</reference>
<dbReference type="GO" id="GO:0043531">
    <property type="term" value="F:ADP binding"/>
    <property type="evidence" value="ECO:0007669"/>
    <property type="project" value="InterPro"/>
</dbReference>
<dbReference type="InterPro" id="IPR055414">
    <property type="entry name" value="LRR_R13L4/SHOC2-like"/>
</dbReference>
<dbReference type="GO" id="GO:0006952">
    <property type="term" value="P:defense response"/>
    <property type="evidence" value="ECO:0007669"/>
    <property type="project" value="UniProtKB-KW"/>
</dbReference>
<evidence type="ECO:0000259" key="3">
    <source>
        <dbReference type="Pfam" id="PF00931"/>
    </source>
</evidence>
<dbReference type="OrthoDB" id="2018313at2759"/>
<organism evidence="5 6">
    <name type="scientific">Marchantia polymorpha</name>
    <name type="common">Common liverwort</name>
    <name type="synonym">Marchantia aquatica</name>
    <dbReference type="NCBI Taxonomy" id="3197"/>
    <lineage>
        <taxon>Eukaryota</taxon>
        <taxon>Viridiplantae</taxon>
        <taxon>Streptophyta</taxon>
        <taxon>Embryophyta</taxon>
        <taxon>Marchantiophyta</taxon>
        <taxon>Marchantiopsida</taxon>
        <taxon>Marchantiidae</taxon>
        <taxon>Marchantiales</taxon>
        <taxon>Marchantiaceae</taxon>
        <taxon>Marchantia</taxon>
    </lineage>
</organism>
<dbReference type="EMBL" id="KZ772721">
    <property type="protein sequence ID" value="PTQ38716.1"/>
    <property type="molecule type" value="Genomic_DNA"/>
</dbReference>
<dbReference type="PANTHER" id="PTHR36766">
    <property type="entry name" value="PLANT BROAD-SPECTRUM MILDEW RESISTANCE PROTEIN RPW8"/>
    <property type="match status" value="1"/>
</dbReference>
<keyword evidence="1" id="KW-0433">Leucine-rich repeat</keyword>
<dbReference type="Gene3D" id="3.40.50.300">
    <property type="entry name" value="P-loop containing nucleotide triphosphate hydrolases"/>
    <property type="match status" value="1"/>
</dbReference>
<dbReference type="SUPFAM" id="SSF52058">
    <property type="entry name" value="L domain-like"/>
    <property type="match status" value="1"/>
</dbReference>
<dbReference type="Pfam" id="PF00931">
    <property type="entry name" value="NB-ARC"/>
    <property type="match status" value="1"/>
</dbReference>
<dbReference type="Pfam" id="PF23598">
    <property type="entry name" value="LRR_14"/>
    <property type="match status" value="2"/>
</dbReference>
<evidence type="ECO:0000313" key="6">
    <source>
        <dbReference type="Proteomes" id="UP000244005"/>
    </source>
</evidence>
<dbReference type="InterPro" id="IPR002182">
    <property type="entry name" value="NB-ARC"/>
</dbReference>
<dbReference type="SUPFAM" id="SSF52540">
    <property type="entry name" value="P-loop containing nucleoside triphosphate hydrolases"/>
    <property type="match status" value="1"/>
</dbReference>
<dbReference type="InterPro" id="IPR027417">
    <property type="entry name" value="P-loop_NTPase"/>
</dbReference>
<evidence type="ECO:0000259" key="4">
    <source>
        <dbReference type="Pfam" id="PF23598"/>
    </source>
</evidence>